<dbReference type="CDD" id="cd18793">
    <property type="entry name" value="SF2_C_SNF"/>
    <property type="match status" value="1"/>
</dbReference>
<name>A0A8J9S280_PHATR</name>
<dbReference type="AlphaFoldDB" id="A0A8J9S280"/>
<feature type="domain" description="Helicase C-terminal" evidence="7">
    <location>
        <begin position="594"/>
        <end position="746"/>
    </location>
</feature>
<dbReference type="PROSITE" id="PS51194">
    <property type="entry name" value="HELICASE_CTER"/>
    <property type="match status" value="1"/>
</dbReference>
<dbReference type="GO" id="GO:0031297">
    <property type="term" value="P:replication fork processing"/>
    <property type="evidence" value="ECO:0007669"/>
    <property type="project" value="TreeGrafter"/>
</dbReference>
<feature type="region of interest" description="Disordered" evidence="5">
    <location>
        <begin position="129"/>
        <end position="189"/>
    </location>
</feature>
<feature type="compositionally biased region" description="Polar residues" evidence="5">
    <location>
        <begin position="30"/>
        <end position="41"/>
    </location>
</feature>
<dbReference type="GO" id="GO:0004386">
    <property type="term" value="F:helicase activity"/>
    <property type="evidence" value="ECO:0007669"/>
    <property type="project" value="UniProtKB-KW"/>
</dbReference>
<evidence type="ECO:0000256" key="5">
    <source>
        <dbReference type="SAM" id="MobiDB-lite"/>
    </source>
</evidence>
<dbReference type="InterPro" id="IPR001650">
    <property type="entry name" value="Helicase_C-like"/>
</dbReference>
<feature type="compositionally biased region" description="Low complexity" evidence="5">
    <location>
        <begin position="178"/>
        <end position="189"/>
    </location>
</feature>
<dbReference type="Pfam" id="PF00271">
    <property type="entry name" value="Helicase_C"/>
    <property type="match status" value="1"/>
</dbReference>
<dbReference type="Pfam" id="PF00176">
    <property type="entry name" value="SNF2-rel_dom"/>
    <property type="match status" value="1"/>
</dbReference>
<feature type="region of interest" description="Disordered" evidence="5">
    <location>
        <begin position="220"/>
        <end position="273"/>
    </location>
</feature>
<feature type="compositionally biased region" description="Polar residues" evidence="5">
    <location>
        <begin position="53"/>
        <end position="84"/>
    </location>
</feature>
<evidence type="ECO:0000256" key="3">
    <source>
        <dbReference type="ARBA" id="ARBA00022806"/>
    </source>
</evidence>
<dbReference type="Gene3D" id="3.40.50.300">
    <property type="entry name" value="P-loop containing nucleotide triphosphate hydrolases"/>
    <property type="match status" value="2"/>
</dbReference>
<feature type="compositionally biased region" description="Low complexity" evidence="5">
    <location>
        <begin position="220"/>
        <end position="237"/>
    </location>
</feature>
<feature type="domain" description="Helicase ATP-binding" evidence="6">
    <location>
        <begin position="321"/>
        <end position="477"/>
    </location>
</feature>
<feature type="compositionally biased region" description="Polar residues" evidence="5">
    <location>
        <begin position="243"/>
        <end position="255"/>
    </location>
</feature>
<dbReference type="SMART" id="SM00490">
    <property type="entry name" value="HELICc"/>
    <property type="match status" value="1"/>
</dbReference>
<dbReference type="InterPro" id="IPR027417">
    <property type="entry name" value="P-loop_NTPase"/>
</dbReference>
<dbReference type="InterPro" id="IPR014001">
    <property type="entry name" value="Helicase_ATP-bd"/>
</dbReference>
<keyword evidence="3" id="KW-0347">Helicase</keyword>
<dbReference type="PANTHER" id="PTHR45766:SF3">
    <property type="entry name" value="DNA ANNEALING HELICASE AND ENDONUCLEASE ZRANB3"/>
    <property type="match status" value="1"/>
</dbReference>
<reference evidence="8" key="1">
    <citation type="submission" date="2022-02" db="EMBL/GenBank/DDBJ databases">
        <authorList>
            <person name="Giguere J D."/>
        </authorList>
    </citation>
    <scope>NUCLEOTIDE SEQUENCE</scope>
    <source>
        <strain evidence="8">CCAP 1055/1</strain>
    </source>
</reference>
<gene>
    <name evidence="8" type="ORF">PTTT1_LOCUS10378</name>
</gene>
<evidence type="ECO:0000313" key="8">
    <source>
        <dbReference type="EMBL" id="CAG9279532.1"/>
    </source>
</evidence>
<keyword evidence="1" id="KW-0547">Nucleotide-binding</keyword>
<dbReference type="GO" id="GO:0004520">
    <property type="term" value="F:DNA endonuclease activity"/>
    <property type="evidence" value="ECO:0007669"/>
    <property type="project" value="TreeGrafter"/>
</dbReference>
<dbReference type="Proteomes" id="UP000836788">
    <property type="component" value="Chromosome 12"/>
</dbReference>
<dbReference type="InterPro" id="IPR000330">
    <property type="entry name" value="SNF2_N"/>
</dbReference>
<dbReference type="PANTHER" id="PTHR45766">
    <property type="entry name" value="DNA ANNEALING HELICASE AND ENDONUCLEASE ZRANB3 FAMILY MEMBER"/>
    <property type="match status" value="1"/>
</dbReference>
<dbReference type="InterPro" id="IPR049730">
    <property type="entry name" value="SNF2/RAD54-like_C"/>
</dbReference>
<dbReference type="GO" id="GO:0005524">
    <property type="term" value="F:ATP binding"/>
    <property type="evidence" value="ECO:0007669"/>
    <property type="project" value="UniProtKB-KW"/>
</dbReference>
<sequence length="773" mass="83955">MVAIRNPYAKPKASLKRPRSSWDRERSDCKCQNPSENQNDSNGDRCRVPPQPTTASGTSPLNRRLTTNMSAEKPKQTAQSTISSFDDGGIDWEAAVAMMEQATPESHMNTKSHSTLHSGHESAVTEIPIPAASIPRHSPSKSLMSTKRGPPDAVYEHPSTRLTSDPTRLKPPPRPTNTASVPSLSSRSSVALPTLASLRPASWAGNCSSDPSLFAVSVSSSPAKSKSNLTTSSPSTHPRSRTAVSPSMRPSSWQRTAPPASPDSDVPSDPRQVNLPKKLQFDVATVQPVQDEHRQTLVQNATLSQPLLNGWTLFSHQKKAILQGLLMRRMILALDMGLGKTLIGCVWAKAFSKTLQTKTIVICPVSLRDEWKRTAIEATGLSVQDDKDVQDNVNNASLCIASWGKIPRLDKHDLDQRPFVVVADEAHSMQSMAASRTKDVLVLCAHTACRGVLLLTGTPMKNGKPSNLFPLLQAVSHPLGRHQLSYEQHFCAGHSESYGRSRPVWKASGASNLSQLRTLVSSHLLHLTKQDCLKALPPQTREFPVVPISSRQQLAHTQALHDLAKIYRKTGESKSSEAILGAVQRVRLVASTAKIDATVEYAKRILETEPAIVIFTSFVKVAQNVHQKLTDAGWQGSCLTGETVAKSRQALVDNFQNGLTAFFVCTFGAGGVGLTLTAACTVILLDRPWTPGDAHQAEDRVRRIGQTKPVKSLWMTAFDLDKQIDSIIEQKSKTAATVLSTTMTGSSSDATSEGPKLSIFQLIKAILPPNESN</sequence>
<protein>
    <submittedName>
        <fullName evidence="8">Uncharacterized protein</fullName>
    </submittedName>
</protein>
<feature type="region of interest" description="Disordered" evidence="5">
    <location>
        <begin position="1"/>
        <end position="86"/>
    </location>
</feature>
<feature type="compositionally biased region" description="Basic and acidic residues" evidence="5">
    <location>
        <begin position="20"/>
        <end position="29"/>
    </location>
</feature>
<dbReference type="GO" id="GO:0016787">
    <property type="term" value="F:hydrolase activity"/>
    <property type="evidence" value="ECO:0007669"/>
    <property type="project" value="UniProtKB-KW"/>
</dbReference>
<proteinExistence type="predicted"/>
<dbReference type="EMBL" id="OU594953">
    <property type="protein sequence ID" value="CAG9279532.1"/>
    <property type="molecule type" value="Genomic_DNA"/>
</dbReference>
<keyword evidence="2" id="KW-0378">Hydrolase</keyword>
<evidence type="ECO:0000259" key="7">
    <source>
        <dbReference type="PROSITE" id="PS51194"/>
    </source>
</evidence>
<dbReference type="GO" id="GO:0006281">
    <property type="term" value="P:DNA repair"/>
    <property type="evidence" value="ECO:0007669"/>
    <property type="project" value="TreeGrafter"/>
</dbReference>
<accession>A0A8J9S280</accession>
<dbReference type="SMART" id="SM00487">
    <property type="entry name" value="DEXDc"/>
    <property type="match status" value="1"/>
</dbReference>
<evidence type="ECO:0000256" key="1">
    <source>
        <dbReference type="ARBA" id="ARBA00022741"/>
    </source>
</evidence>
<evidence type="ECO:0000259" key="6">
    <source>
        <dbReference type="PROSITE" id="PS51192"/>
    </source>
</evidence>
<dbReference type="SUPFAM" id="SSF52540">
    <property type="entry name" value="P-loop containing nucleoside triphosphate hydrolases"/>
    <property type="match status" value="2"/>
</dbReference>
<evidence type="ECO:0000256" key="4">
    <source>
        <dbReference type="ARBA" id="ARBA00022840"/>
    </source>
</evidence>
<dbReference type="GO" id="GO:0043596">
    <property type="term" value="C:nuclear replication fork"/>
    <property type="evidence" value="ECO:0007669"/>
    <property type="project" value="TreeGrafter"/>
</dbReference>
<keyword evidence="4" id="KW-0067">ATP-binding</keyword>
<evidence type="ECO:0000256" key="2">
    <source>
        <dbReference type="ARBA" id="ARBA00022801"/>
    </source>
</evidence>
<organism evidence="8">
    <name type="scientific">Phaeodactylum tricornutum</name>
    <name type="common">Diatom</name>
    <dbReference type="NCBI Taxonomy" id="2850"/>
    <lineage>
        <taxon>Eukaryota</taxon>
        <taxon>Sar</taxon>
        <taxon>Stramenopiles</taxon>
        <taxon>Ochrophyta</taxon>
        <taxon>Bacillariophyta</taxon>
        <taxon>Bacillariophyceae</taxon>
        <taxon>Bacillariophycidae</taxon>
        <taxon>Naviculales</taxon>
        <taxon>Phaeodactylaceae</taxon>
        <taxon>Phaeodactylum</taxon>
    </lineage>
</organism>
<dbReference type="PROSITE" id="PS51192">
    <property type="entry name" value="HELICASE_ATP_BIND_1"/>
    <property type="match status" value="1"/>
</dbReference>